<evidence type="ECO:0000313" key="1">
    <source>
        <dbReference type="EMBL" id="MBX50946.1"/>
    </source>
</evidence>
<organism evidence="1">
    <name type="scientific">Rhizophora mucronata</name>
    <name type="common">Asiatic mangrove</name>
    <dbReference type="NCBI Taxonomy" id="61149"/>
    <lineage>
        <taxon>Eukaryota</taxon>
        <taxon>Viridiplantae</taxon>
        <taxon>Streptophyta</taxon>
        <taxon>Embryophyta</taxon>
        <taxon>Tracheophyta</taxon>
        <taxon>Spermatophyta</taxon>
        <taxon>Magnoliopsida</taxon>
        <taxon>eudicotyledons</taxon>
        <taxon>Gunneridae</taxon>
        <taxon>Pentapetalae</taxon>
        <taxon>rosids</taxon>
        <taxon>fabids</taxon>
        <taxon>Malpighiales</taxon>
        <taxon>Rhizophoraceae</taxon>
        <taxon>Rhizophora</taxon>
    </lineage>
</organism>
<name>A0A2P2P870_RHIMU</name>
<proteinExistence type="predicted"/>
<dbReference type="EMBL" id="GGEC01070462">
    <property type="protein sequence ID" value="MBX50946.1"/>
    <property type="molecule type" value="Transcribed_RNA"/>
</dbReference>
<accession>A0A2P2P870</accession>
<dbReference type="AlphaFoldDB" id="A0A2P2P870"/>
<protein>
    <submittedName>
        <fullName evidence="1">Uncharacterized protein</fullName>
    </submittedName>
</protein>
<sequence>MPFCLFIFYFFEIGYSNFHLQLCSLVQVHLRFDYKFS</sequence>
<reference evidence="1" key="1">
    <citation type="submission" date="2018-02" db="EMBL/GenBank/DDBJ databases">
        <title>Rhizophora mucronata_Transcriptome.</title>
        <authorList>
            <person name="Meera S.P."/>
            <person name="Sreeshan A."/>
            <person name="Augustine A."/>
        </authorList>
    </citation>
    <scope>NUCLEOTIDE SEQUENCE</scope>
    <source>
        <tissue evidence="1">Leaf</tissue>
    </source>
</reference>